<organism evidence="3 4">
    <name type="scientific">Endocarpon pusillum (strain Z07020 / HMAS-L-300199)</name>
    <name type="common">Lichen-forming fungus</name>
    <dbReference type="NCBI Taxonomy" id="1263415"/>
    <lineage>
        <taxon>Eukaryota</taxon>
        <taxon>Fungi</taxon>
        <taxon>Dikarya</taxon>
        <taxon>Ascomycota</taxon>
        <taxon>Pezizomycotina</taxon>
        <taxon>Eurotiomycetes</taxon>
        <taxon>Chaetothyriomycetidae</taxon>
        <taxon>Verrucariales</taxon>
        <taxon>Verrucariaceae</taxon>
        <taxon>Endocarpon</taxon>
    </lineage>
</organism>
<dbReference type="Pfam" id="PF06985">
    <property type="entry name" value="HET"/>
    <property type="match status" value="1"/>
</dbReference>
<dbReference type="Proteomes" id="UP000019373">
    <property type="component" value="Unassembled WGS sequence"/>
</dbReference>
<dbReference type="PANTHER" id="PTHR33112">
    <property type="entry name" value="DOMAIN PROTEIN, PUTATIVE-RELATED"/>
    <property type="match status" value="1"/>
</dbReference>
<sequence>MEDDQSQVCAVCLNLCYERFTPKDGDISPRRVNTVGFDELKHSVDKGCRICCVLQQAVRIFWGSSPDREGHSPEEKIWEIVEPALSIKISGGGVGEHSENDEPAGSSHRPKVVGDNNSAESGKHGGIDNYEQDCVDESDEEGYESGFEVERSLLWLHMVIRPGKSMILQRSESGTKYDYAAVTRGVELYTKIGIIRTPRDWPTKLSFASGEPQIHPAFGHSRDVPVSLELETCKRMLHAWMKDCILNHSNCREDAAPLPKRVIQISGSSFRLIEPPPYTLARYVTLSHCWGEHPELVFKTTLENLDDRKSGIKWEELNPVFQDTLTITKLINCDYLWIDSLCIIQDDEADWREQSLKMSEIYSHSTLNIAATSSPNGSTGYFTGRQCFSDLYGDPRGFHQLSVRSWELKSSSDQPLSIFVRPVLEDGHDYVMRNMVNRRWQVAPLLTRAWVLQERLLAPRNLHFSASELIWECRSTLSCECTGLDSPSTGPYSTHQVSSVEEVSIYQSSRVPRQFFKGHFAQVCGDSNSIQETFNFWLLAVECYSKLSLSRSSDVAVALAGIAQRVRDHIELEYAAGIWIGDLARGLLWMGTPRSSLKATRRSASMPTWSWMSRSTRHFPDDPLCSLIYHDALLDGFLQDERFQVHGYSIKFESDNDGLFSSPKSGQVEITGAWLPATITLEPLHLSIDSRMDFRVNLHCDDNTYSELLCADCPYWDVGRGPLLEGEEVCCLLIGTTEERSYTEQTEHVLVLRKVEEQASCYERIGISVFCLYEYRLFQDAPVSRIEIV</sequence>
<evidence type="ECO:0000313" key="3">
    <source>
        <dbReference type="EMBL" id="ERF71278.1"/>
    </source>
</evidence>
<dbReference type="EMBL" id="KE721227">
    <property type="protein sequence ID" value="ERF71278.1"/>
    <property type="molecule type" value="Genomic_DNA"/>
</dbReference>
<protein>
    <recommendedName>
        <fullName evidence="2">Heterokaryon incompatibility domain-containing protein</fullName>
    </recommendedName>
</protein>
<dbReference type="eggNOG" id="ENOG502SICY">
    <property type="taxonomic scope" value="Eukaryota"/>
</dbReference>
<gene>
    <name evidence="3" type="ORF">EPUS_05330</name>
</gene>
<feature type="domain" description="Heterokaryon incompatibility" evidence="2">
    <location>
        <begin position="283"/>
        <end position="454"/>
    </location>
</feature>
<accession>U1GGP3</accession>
<feature type="region of interest" description="Disordered" evidence="1">
    <location>
        <begin position="91"/>
        <end position="131"/>
    </location>
</feature>
<dbReference type="InterPro" id="IPR010730">
    <property type="entry name" value="HET"/>
</dbReference>
<dbReference type="HOGENOM" id="CLU_002639_2_8_1"/>
<dbReference type="AlphaFoldDB" id="U1GGP3"/>
<proteinExistence type="predicted"/>
<evidence type="ECO:0000259" key="2">
    <source>
        <dbReference type="Pfam" id="PF06985"/>
    </source>
</evidence>
<name>U1GGP3_ENDPU</name>
<reference evidence="4" key="1">
    <citation type="journal article" date="2014" name="BMC Genomics">
        <title>Genome characteristics reveal the impact of lichenization on lichen-forming fungus Endocarpon pusillum Hedwig (Verrucariales, Ascomycota).</title>
        <authorList>
            <person name="Wang Y.-Y."/>
            <person name="Liu B."/>
            <person name="Zhang X.-Y."/>
            <person name="Zhou Q.-M."/>
            <person name="Zhang T."/>
            <person name="Li H."/>
            <person name="Yu Y.-F."/>
            <person name="Zhang X.-L."/>
            <person name="Hao X.-Y."/>
            <person name="Wang M."/>
            <person name="Wang L."/>
            <person name="Wei J.-C."/>
        </authorList>
    </citation>
    <scope>NUCLEOTIDE SEQUENCE [LARGE SCALE GENOMIC DNA]</scope>
    <source>
        <strain evidence="4">Z07020 / HMAS-L-300199</strain>
    </source>
</reference>
<dbReference type="RefSeq" id="XP_007803100.1">
    <property type="nucleotide sequence ID" value="XM_007804909.1"/>
</dbReference>
<dbReference type="GeneID" id="19240283"/>
<evidence type="ECO:0000256" key="1">
    <source>
        <dbReference type="SAM" id="MobiDB-lite"/>
    </source>
</evidence>
<dbReference type="OrthoDB" id="3486565at2759"/>
<evidence type="ECO:0000313" key="4">
    <source>
        <dbReference type="Proteomes" id="UP000019373"/>
    </source>
</evidence>
<keyword evidence="4" id="KW-1185">Reference proteome</keyword>
<dbReference type="PANTHER" id="PTHR33112:SF9">
    <property type="entry name" value="HETEROKARYON INCOMPATIBILITY DOMAIN-CONTAINING PROTEIN"/>
    <property type="match status" value="1"/>
</dbReference>